<dbReference type="RefSeq" id="WP_187321312.1">
    <property type="nucleotide sequence ID" value="NZ_JACSCY010000022.1"/>
</dbReference>
<comment type="caution">
    <text evidence="1">The sequence shown here is derived from an EMBL/GenBank/DDBJ whole genome shotgun (WGS) entry which is preliminary data.</text>
</comment>
<gene>
    <name evidence="1" type="ORF">H8B15_19400</name>
</gene>
<evidence type="ECO:0000313" key="2">
    <source>
        <dbReference type="Proteomes" id="UP000622017"/>
    </source>
</evidence>
<sequence length="331" mass="35384">MLSFTHSPDHSLRPLPPTTYTQLAPALSALGMATQHFFQLPAAAQAQEAITALTRLDAPAVAQLAALASTAELEEMIATRPLRLYDYVLLGRAALGSPLSAAVRAYLRQHMQLADEELENLFAYCLQLSAELENALEQFLAGPSGAAALAPLRRRQQQIQAILEQHEASLRPALPPAATLGFDEGRLQLLRLALLLTQELRHTTAASAHPFLKALPSLTTLSDSALEAITTRLSAVAAGERLPLSLPELVLLYQVLHVCALAFVSDVLGTLGLEDALPLADHPVAATPGSSRQAVAALATGFIGWVDREFGQEPTVQQARQEIAALAELLE</sequence>
<accession>A0ABR7MQ54</accession>
<keyword evidence="2" id="KW-1185">Reference proteome</keyword>
<proteinExistence type="predicted"/>
<protein>
    <submittedName>
        <fullName evidence="1">Uncharacterized protein</fullName>
    </submittedName>
</protein>
<reference evidence="1 2" key="1">
    <citation type="submission" date="2020-08" db="EMBL/GenBank/DDBJ databases">
        <title>Hymenobacter sp.</title>
        <authorList>
            <person name="Kim M.K."/>
        </authorList>
    </citation>
    <scope>NUCLEOTIDE SEQUENCE [LARGE SCALE GENOMIC DNA]</scope>
    <source>
        <strain evidence="1 2">BT507</strain>
    </source>
</reference>
<name>A0ABR7MQ54_9BACT</name>
<evidence type="ECO:0000313" key="1">
    <source>
        <dbReference type="EMBL" id="MBC6613098.1"/>
    </source>
</evidence>
<organism evidence="1 2">
    <name type="scientific">Hymenobacter citatus</name>
    <dbReference type="NCBI Taxonomy" id="2763506"/>
    <lineage>
        <taxon>Bacteria</taxon>
        <taxon>Pseudomonadati</taxon>
        <taxon>Bacteroidota</taxon>
        <taxon>Cytophagia</taxon>
        <taxon>Cytophagales</taxon>
        <taxon>Hymenobacteraceae</taxon>
        <taxon>Hymenobacter</taxon>
    </lineage>
</organism>
<dbReference type="EMBL" id="JACSCY010000022">
    <property type="protein sequence ID" value="MBC6613098.1"/>
    <property type="molecule type" value="Genomic_DNA"/>
</dbReference>
<dbReference type="Proteomes" id="UP000622017">
    <property type="component" value="Unassembled WGS sequence"/>
</dbReference>